<dbReference type="Proteomes" id="UP000315369">
    <property type="component" value="Unassembled WGS sequence"/>
</dbReference>
<keyword evidence="1" id="KW-0812">Transmembrane</keyword>
<feature type="chain" id="PRO_5021816324" evidence="2">
    <location>
        <begin position="20"/>
        <end position="183"/>
    </location>
</feature>
<proteinExistence type="predicted"/>
<evidence type="ECO:0000256" key="1">
    <source>
        <dbReference type="SAM" id="Phobius"/>
    </source>
</evidence>
<keyword evidence="1" id="KW-1133">Transmembrane helix</keyword>
<evidence type="ECO:0000313" key="4">
    <source>
        <dbReference type="Proteomes" id="UP000315369"/>
    </source>
</evidence>
<feature type="signal peptide" evidence="2">
    <location>
        <begin position="1"/>
        <end position="19"/>
    </location>
</feature>
<keyword evidence="2" id="KW-0732">Signal</keyword>
<accession>A0A540WX60</accession>
<reference evidence="3 4" key="1">
    <citation type="submission" date="2019-06" db="EMBL/GenBank/DDBJ databases">
        <authorList>
            <person name="Livingstone P."/>
            <person name="Whitworth D."/>
        </authorList>
    </citation>
    <scope>NUCLEOTIDE SEQUENCE [LARGE SCALE GENOMIC DNA]</scope>
    <source>
        <strain evidence="3 4">AM401</strain>
    </source>
</reference>
<dbReference type="EMBL" id="VIFM01000095">
    <property type="protein sequence ID" value="TQF13591.1"/>
    <property type="molecule type" value="Genomic_DNA"/>
</dbReference>
<organism evidence="3 4">
    <name type="scientific">Myxococcus llanfairpwllgwyngyllgogerychwyrndrobwllllantysiliogogogochensis</name>
    <dbReference type="NCBI Taxonomy" id="2590453"/>
    <lineage>
        <taxon>Bacteria</taxon>
        <taxon>Pseudomonadati</taxon>
        <taxon>Myxococcota</taxon>
        <taxon>Myxococcia</taxon>
        <taxon>Myxococcales</taxon>
        <taxon>Cystobacterineae</taxon>
        <taxon>Myxococcaceae</taxon>
        <taxon>Myxococcus</taxon>
    </lineage>
</organism>
<keyword evidence="4" id="KW-1185">Reference proteome</keyword>
<dbReference type="RefSeq" id="WP_141644708.1">
    <property type="nucleotide sequence ID" value="NZ_VIFM01000095.1"/>
</dbReference>
<protein>
    <submittedName>
        <fullName evidence="3">Uncharacterized protein</fullName>
    </submittedName>
</protein>
<sequence>MRAARWWVLMACMPLPALAHEGAAHGDTATASVPGEAWHVLSATGEVFEVVLKHPEHSEAAKTPVRLWVADVETNEPVSSAHLELTLTGSTVQTLAPKLESPGVYVADAELLPGAELAAVVTVTRGNDLDVLALGTVHLSSEHDSTDAGPGLRRPLGWSATGGIVLLLVAGAWWMNRHKKVRP</sequence>
<evidence type="ECO:0000256" key="2">
    <source>
        <dbReference type="SAM" id="SignalP"/>
    </source>
</evidence>
<evidence type="ECO:0000313" key="3">
    <source>
        <dbReference type="EMBL" id="TQF13591.1"/>
    </source>
</evidence>
<gene>
    <name evidence="3" type="ORF">FJV41_23160</name>
</gene>
<feature type="transmembrane region" description="Helical" evidence="1">
    <location>
        <begin position="156"/>
        <end position="175"/>
    </location>
</feature>
<dbReference type="AlphaFoldDB" id="A0A540WX60"/>
<name>A0A540WX60_9BACT</name>
<keyword evidence="1" id="KW-0472">Membrane</keyword>
<dbReference type="OrthoDB" id="5519002at2"/>
<comment type="caution">
    <text evidence="3">The sequence shown here is derived from an EMBL/GenBank/DDBJ whole genome shotgun (WGS) entry which is preliminary data.</text>
</comment>